<feature type="domain" description="4'-phosphopantetheinyl transferase" evidence="3">
    <location>
        <begin position="109"/>
        <end position="180"/>
    </location>
</feature>
<dbReference type="Pfam" id="PF01648">
    <property type="entry name" value="ACPS"/>
    <property type="match status" value="1"/>
</dbReference>
<dbReference type="Proteomes" id="UP001225378">
    <property type="component" value="Chromosome"/>
</dbReference>
<dbReference type="PANTHER" id="PTHR12215">
    <property type="entry name" value="PHOSPHOPANTETHEINE TRANSFERASE"/>
    <property type="match status" value="1"/>
</dbReference>
<evidence type="ECO:0000259" key="4">
    <source>
        <dbReference type="Pfam" id="PF22624"/>
    </source>
</evidence>
<dbReference type="EMBL" id="CP157743">
    <property type="protein sequence ID" value="XBS20808.1"/>
    <property type="molecule type" value="Genomic_DNA"/>
</dbReference>
<gene>
    <name evidence="5" type="ORF">Q9L42_001370</name>
</gene>
<keyword evidence="6" id="KW-1185">Reference proteome</keyword>
<dbReference type="GO" id="GO:0008897">
    <property type="term" value="F:holo-[acyl-carrier-protein] synthase activity"/>
    <property type="evidence" value="ECO:0007669"/>
    <property type="project" value="InterPro"/>
</dbReference>
<evidence type="ECO:0000256" key="2">
    <source>
        <dbReference type="ARBA" id="ARBA00022679"/>
    </source>
</evidence>
<evidence type="ECO:0000313" key="6">
    <source>
        <dbReference type="Proteomes" id="UP001225378"/>
    </source>
</evidence>
<name>A0AAU7NV51_9GAMM</name>
<dbReference type="GO" id="GO:0000287">
    <property type="term" value="F:magnesium ion binding"/>
    <property type="evidence" value="ECO:0007669"/>
    <property type="project" value="InterPro"/>
</dbReference>
<protein>
    <submittedName>
        <fullName evidence="5">4'-phosphopantetheinyl transferase superfamily protein</fullName>
    </submittedName>
</protein>
<dbReference type="InterPro" id="IPR008278">
    <property type="entry name" value="4-PPantetheinyl_Trfase_dom"/>
</dbReference>
<sequence length="231" mass="25861">MLQQGYIELWHGVLSLSERDDEAYYALLDQQERRVADSMHRPSVRDRYLETRARLRLKLADYVGQLPEALAIARSEHGKPYLPDYPELSFNLSHSGDQLLLAVTAGSRLGVDVETVRPRSGMEGLARKCFAASELRDWKALPQEQQTIAFYRYWTAKEAFVKATGRGIGLGLNKVVVARAAPLRLVEIPMQYGDAGQWRLAAIALDEGLSATVCIDSPVLKGIDLYPWDAT</sequence>
<evidence type="ECO:0000259" key="3">
    <source>
        <dbReference type="Pfam" id="PF01648"/>
    </source>
</evidence>
<dbReference type="Gene3D" id="3.90.470.20">
    <property type="entry name" value="4'-phosphopantetheinyl transferase domain"/>
    <property type="match status" value="2"/>
</dbReference>
<dbReference type="RefSeq" id="WP_305906414.1">
    <property type="nucleotide sequence ID" value="NZ_CP157743.1"/>
</dbReference>
<dbReference type="GO" id="GO:0005829">
    <property type="term" value="C:cytosol"/>
    <property type="evidence" value="ECO:0007669"/>
    <property type="project" value="TreeGrafter"/>
</dbReference>
<accession>A0AAU7NV51</accession>
<dbReference type="KEGG" id="mech:Q9L42_001370"/>
<dbReference type="InterPro" id="IPR050559">
    <property type="entry name" value="P-Pant_transferase_sf"/>
</dbReference>
<organism evidence="5 6">
    <name type="scientific">Methylomarinum roseum</name>
    <dbReference type="NCBI Taxonomy" id="3067653"/>
    <lineage>
        <taxon>Bacteria</taxon>
        <taxon>Pseudomonadati</taxon>
        <taxon>Pseudomonadota</taxon>
        <taxon>Gammaproteobacteria</taxon>
        <taxon>Methylococcales</taxon>
        <taxon>Methylococcaceae</taxon>
        <taxon>Methylomarinum</taxon>
    </lineage>
</organism>
<keyword evidence="2 5" id="KW-0808">Transferase</keyword>
<dbReference type="InterPro" id="IPR055066">
    <property type="entry name" value="AASDHPPT_N"/>
</dbReference>
<dbReference type="AlphaFoldDB" id="A0AAU7NV51"/>
<dbReference type="SUPFAM" id="SSF56214">
    <property type="entry name" value="4'-phosphopantetheinyl transferase"/>
    <property type="match status" value="2"/>
</dbReference>
<reference evidence="5 6" key="1">
    <citation type="journal article" date="2024" name="Microbiology">
        <title>Methylomarinum rosea sp. nov., a novel halophilic methanotrophic bacterium from the hypersaline Lake Elton.</title>
        <authorList>
            <person name="Suleimanov R.Z."/>
            <person name="Oshkin I.Y."/>
            <person name="Danilova O.V."/>
            <person name="Suzina N.E."/>
            <person name="Dedysh S.N."/>
        </authorList>
    </citation>
    <scope>NUCLEOTIDE SEQUENCE [LARGE SCALE GENOMIC DNA]</scope>
    <source>
        <strain evidence="5 6">Ch1-1</strain>
    </source>
</reference>
<feature type="domain" description="4'-phosphopantetheinyl transferase N-terminal" evidence="4">
    <location>
        <begin position="25"/>
        <end position="102"/>
    </location>
</feature>
<dbReference type="GO" id="GO:0019878">
    <property type="term" value="P:lysine biosynthetic process via aminoadipic acid"/>
    <property type="evidence" value="ECO:0007669"/>
    <property type="project" value="TreeGrafter"/>
</dbReference>
<dbReference type="PANTHER" id="PTHR12215:SF10">
    <property type="entry name" value="L-AMINOADIPATE-SEMIALDEHYDE DEHYDROGENASE-PHOSPHOPANTETHEINYL TRANSFERASE"/>
    <property type="match status" value="1"/>
</dbReference>
<dbReference type="Pfam" id="PF22624">
    <property type="entry name" value="AASDHPPT_N"/>
    <property type="match status" value="1"/>
</dbReference>
<evidence type="ECO:0000313" key="5">
    <source>
        <dbReference type="EMBL" id="XBS20808.1"/>
    </source>
</evidence>
<proteinExistence type="inferred from homology"/>
<comment type="similarity">
    <text evidence="1">Belongs to the P-Pant transferase superfamily. Gsp/Sfp/HetI/AcpT family.</text>
</comment>
<evidence type="ECO:0000256" key="1">
    <source>
        <dbReference type="ARBA" id="ARBA00010990"/>
    </source>
</evidence>
<dbReference type="InterPro" id="IPR037143">
    <property type="entry name" value="4-PPantetheinyl_Trfase_dom_sf"/>
</dbReference>